<evidence type="ECO:0000313" key="1">
    <source>
        <dbReference type="EMBL" id="SFM41134.1"/>
    </source>
</evidence>
<sequence length="79" mass="8937">MDQVVLENKNSVQIREDHKYGCHYTAINTLCCCGDKLIVAPAIYNQAHIKSDPVMVCSDFVVRAYCFSELIIGKQKENN</sequence>
<organism evidence="1 2">
    <name type="scientific">Nitrosomonas communis</name>
    <dbReference type="NCBI Taxonomy" id="44574"/>
    <lineage>
        <taxon>Bacteria</taxon>
        <taxon>Pseudomonadati</taxon>
        <taxon>Pseudomonadota</taxon>
        <taxon>Betaproteobacteria</taxon>
        <taxon>Nitrosomonadales</taxon>
        <taxon>Nitrosomonadaceae</taxon>
        <taxon>Nitrosomonas</taxon>
    </lineage>
</organism>
<evidence type="ECO:0000313" key="2">
    <source>
        <dbReference type="Proteomes" id="UP000183287"/>
    </source>
</evidence>
<dbReference type="AlphaFoldDB" id="A0A1I4QM93"/>
<accession>A0A1I4QM93</accession>
<dbReference type="EMBL" id="FOUB01000027">
    <property type="protein sequence ID" value="SFM41134.1"/>
    <property type="molecule type" value="Genomic_DNA"/>
</dbReference>
<proteinExistence type="predicted"/>
<dbReference type="Proteomes" id="UP000183287">
    <property type="component" value="Unassembled WGS sequence"/>
</dbReference>
<name>A0A1I4QM93_9PROT</name>
<dbReference type="RefSeq" id="WP_074905632.1">
    <property type="nucleotide sequence ID" value="NZ_FOUB01000027.1"/>
</dbReference>
<keyword evidence="2" id="KW-1185">Reference proteome</keyword>
<reference evidence="2" key="1">
    <citation type="submission" date="2016-10" db="EMBL/GenBank/DDBJ databases">
        <authorList>
            <person name="Varghese N."/>
            <person name="Submissions S."/>
        </authorList>
    </citation>
    <scope>NUCLEOTIDE SEQUENCE [LARGE SCALE GENOMIC DNA]</scope>
    <source>
        <strain evidence="2">Nm44</strain>
    </source>
</reference>
<gene>
    <name evidence="1" type="ORF">SAMN05421863_102738</name>
</gene>
<protein>
    <submittedName>
        <fullName evidence="1">Uncharacterized protein</fullName>
    </submittedName>
</protein>